<evidence type="ECO:0000256" key="1">
    <source>
        <dbReference type="ARBA" id="ARBA00004191"/>
    </source>
</evidence>
<dbReference type="GO" id="GO:0030599">
    <property type="term" value="F:pectinesterase activity"/>
    <property type="evidence" value="ECO:0007669"/>
    <property type="project" value="UniProtKB-UniRule"/>
</dbReference>
<evidence type="ECO:0000256" key="12">
    <source>
        <dbReference type="RuleBase" id="RU000589"/>
    </source>
</evidence>
<dbReference type="UniPathway" id="UPA00545">
    <property type="reaction ID" value="UER00823"/>
</dbReference>
<dbReference type="AlphaFoldDB" id="A0A2P5B3Q7"/>
<dbReference type="InterPro" id="IPR033131">
    <property type="entry name" value="Pectinesterase_Asp_AS"/>
</dbReference>
<evidence type="ECO:0000256" key="6">
    <source>
        <dbReference type="ARBA" id="ARBA00022525"/>
    </source>
</evidence>
<sequence length="359" mass="39953">MGFSVFGGFVVALVAFMCRLQVGFSLEAKNFISWDDFKVDEMKMGLASGDEYGGNGSSRVIVVDKSGKGQSLTVQGAIDMVPEHNTERVKIYILPGIYREKVFIPSTKQYISFIGSQNRTSDTVISWNNKASDKGKDGMELGTYHSASVTIESDYFCATGITFENTVVADPAGRGMQAVALRIAGDKAVFYKVRILGTQDTLLDDVGSHYFYQSYIQGSIDFIFGRARSLYKDCVLQSTATYAGAVAAHHRDFPQENTGFSFVNCIVRGSGDIYLGRAWGDYSRIIYSYCYFDKIITSSGWSDWSLPSRQKTVEFGEYHCRGGGADTKGRVPWMKSFSDDQIKPYISTNFIDGQQWLRM</sequence>
<proteinExistence type="inferred from homology"/>
<dbReference type="PANTHER" id="PTHR31321:SF31">
    <property type="entry name" value="PECTINESTERASE QRT1"/>
    <property type="match status" value="1"/>
</dbReference>
<dbReference type="PROSITE" id="PS00503">
    <property type="entry name" value="PECTINESTERASE_2"/>
    <property type="match status" value="1"/>
</dbReference>
<dbReference type="InterPro" id="IPR000070">
    <property type="entry name" value="Pectinesterase_cat"/>
</dbReference>
<comment type="caution">
    <text evidence="14">The sequence shown here is derived from an EMBL/GenBank/DDBJ whole genome shotgun (WGS) entry which is preliminary data.</text>
</comment>
<evidence type="ECO:0000256" key="7">
    <source>
        <dbReference type="ARBA" id="ARBA00022729"/>
    </source>
</evidence>
<evidence type="ECO:0000256" key="9">
    <source>
        <dbReference type="ARBA" id="ARBA00023085"/>
    </source>
</evidence>
<dbReference type="PANTHER" id="PTHR31321">
    <property type="entry name" value="ACYL-COA THIOESTER HYDROLASE YBHC-RELATED"/>
    <property type="match status" value="1"/>
</dbReference>
<comment type="subcellular location">
    <subcellularLocation>
        <location evidence="1">Secreted</location>
        <location evidence="1">Cell wall</location>
    </subcellularLocation>
</comment>
<comment type="pathway">
    <text evidence="2 12">Glycan metabolism; pectin degradation; 2-dehydro-3-deoxy-D-gluconate from pectin: step 1/5.</text>
</comment>
<evidence type="ECO:0000256" key="5">
    <source>
        <dbReference type="ARBA" id="ARBA00022512"/>
    </source>
</evidence>
<keyword evidence="9 12" id="KW-0063">Aspartyl esterase</keyword>
<organism evidence="14 15">
    <name type="scientific">Parasponia andersonii</name>
    <name type="common">Sponia andersonii</name>
    <dbReference type="NCBI Taxonomy" id="3476"/>
    <lineage>
        <taxon>Eukaryota</taxon>
        <taxon>Viridiplantae</taxon>
        <taxon>Streptophyta</taxon>
        <taxon>Embryophyta</taxon>
        <taxon>Tracheophyta</taxon>
        <taxon>Spermatophyta</taxon>
        <taxon>Magnoliopsida</taxon>
        <taxon>eudicotyledons</taxon>
        <taxon>Gunneridae</taxon>
        <taxon>Pentapetalae</taxon>
        <taxon>rosids</taxon>
        <taxon>fabids</taxon>
        <taxon>Rosales</taxon>
        <taxon>Cannabaceae</taxon>
        <taxon>Parasponia</taxon>
    </lineage>
</organism>
<comment type="catalytic activity">
    <reaction evidence="10 12">
        <text>[(1-&gt;4)-alpha-D-galacturonosyl methyl ester](n) + n H2O = [(1-&gt;4)-alpha-D-galacturonosyl](n) + n methanol + n H(+)</text>
        <dbReference type="Rhea" id="RHEA:22380"/>
        <dbReference type="Rhea" id="RHEA-COMP:14570"/>
        <dbReference type="Rhea" id="RHEA-COMP:14573"/>
        <dbReference type="ChEBI" id="CHEBI:15377"/>
        <dbReference type="ChEBI" id="CHEBI:15378"/>
        <dbReference type="ChEBI" id="CHEBI:17790"/>
        <dbReference type="ChEBI" id="CHEBI:140522"/>
        <dbReference type="ChEBI" id="CHEBI:140523"/>
        <dbReference type="EC" id="3.1.1.11"/>
    </reaction>
</comment>
<keyword evidence="5" id="KW-0134">Cell wall</keyword>
<gene>
    <name evidence="14" type="ORF">PanWU01x14_273770</name>
</gene>
<feature type="signal peptide" evidence="12">
    <location>
        <begin position="1"/>
        <end position="25"/>
    </location>
</feature>
<dbReference type="InterPro" id="IPR011050">
    <property type="entry name" value="Pectin_lyase_fold/virulence"/>
</dbReference>
<dbReference type="InterPro" id="IPR012334">
    <property type="entry name" value="Pectin_lyas_fold"/>
</dbReference>
<dbReference type="Pfam" id="PF01095">
    <property type="entry name" value="Pectinesterase"/>
    <property type="match status" value="1"/>
</dbReference>
<dbReference type="OrthoDB" id="2019149at2759"/>
<dbReference type="Proteomes" id="UP000237105">
    <property type="component" value="Unassembled WGS sequence"/>
</dbReference>
<dbReference type="GO" id="GO:0045490">
    <property type="term" value="P:pectin catabolic process"/>
    <property type="evidence" value="ECO:0007669"/>
    <property type="project" value="UniProtKB-UniRule"/>
</dbReference>
<dbReference type="FunFam" id="2.160.20.10:FF:000008">
    <property type="entry name" value="Pectinesterase"/>
    <property type="match status" value="1"/>
</dbReference>
<evidence type="ECO:0000313" key="15">
    <source>
        <dbReference type="Proteomes" id="UP000237105"/>
    </source>
</evidence>
<evidence type="ECO:0000256" key="11">
    <source>
        <dbReference type="PROSITE-ProRule" id="PRU10040"/>
    </source>
</evidence>
<feature type="domain" description="Pectinesterase catalytic" evidence="13">
    <location>
        <begin position="61"/>
        <end position="353"/>
    </location>
</feature>
<dbReference type="GO" id="GO:0042545">
    <property type="term" value="P:cell wall modification"/>
    <property type="evidence" value="ECO:0007669"/>
    <property type="project" value="UniProtKB-UniRule"/>
</dbReference>
<dbReference type="Gene3D" id="2.160.20.10">
    <property type="entry name" value="Single-stranded right-handed beta-helix, Pectin lyase-like"/>
    <property type="match status" value="1"/>
</dbReference>
<accession>A0A2P5B3Q7</accession>
<evidence type="ECO:0000256" key="4">
    <source>
        <dbReference type="ARBA" id="ARBA00013229"/>
    </source>
</evidence>
<protein>
    <recommendedName>
        <fullName evidence="4 12">Pectinesterase</fullName>
        <ecNumber evidence="4 12">3.1.1.11</ecNumber>
    </recommendedName>
</protein>
<name>A0A2P5B3Q7_PARAD</name>
<keyword evidence="8 12" id="KW-0378">Hydrolase</keyword>
<evidence type="ECO:0000259" key="13">
    <source>
        <dbReference type="Pfam" id="PF01095"/>
    </source>
</evidence>
<keyword evidence="15" id="KW-1185">Reference proteome</keyword>
<evidence type="ECO:0000256" key="2">
    <source>
        <dbReference type="ARBA" id="ARBA00005184"/>
    </source>
</evidence>
<evidence type="ECO:0000313" key="14">
    <source>
        <dbReference type="EMBL" id="PON43438.1"/>
    </source>
</evidence>
<feature type="chain" id="PRO_5015022553" description="Pectinesterase" evidence="12">
    <location>
        <begin position="26"/>
        <end position="359"/>
    </location>
</feature>
<keyword evidence="6" id="KW-0964">Secreted</keyword>
<evidence type="ECO:0000256" key="10">
    <source>
        <dbReference type="ARBA" id="ARBA00047928"/>
    </source>
</evidence>
<dbReference type="SUPFAM" id="SSF51126">
    <property type="entry name" value="Pectin lyase-like"/>
    <property type="match status" value="1"/>
</dbReference>
<evidence type="ECO:0000256" key="8">
    <source>
        <dbReference type="ARBA" id="ARBA00022801"/>
    </source>
</evidence>
<dbReference type="EMBL" id="JXTB01000371">
    <property type="protein sequence ID" value="PON43438.1"/>
    <property type="molecule type" value="Genomic_DNA"/>
</dbReference>
<keyword evidence="7 12" id="KW-0732">Signal</keyword>
<reference evidence="15" key="1">
    <citation type="submission" date="2016-06" db="EMBL/GenBank/DDBJ databases">
        <title>Parallel loss of symbiosis genes in relatives of nitrogen-fixing non-legume Parasponia.</title>
        <authorList>
            <person name="Van Velzen R."/>
            <person name="Holmer R."/>
            <person name="Bu F."/>
            <person name="Rutten L."/>
            <person name="Van Zeijl A."/>
            <person name="Liu W."/>
            <person name="Santuari L."/>
            <person name="Cao Q."/>
            <person name="Sharma T."/>
            <person name="Shen D."/>
            <person name="Roswanjaya Y."/>
            <person name="Wardhani T."/>
            <person name="Kalhor M.S."/>
            <person name="Jansen J."/>
            <person name="Van den Hoogen J."/>
            <person name="Gungor B."/>
            <person name="Hartog M."/>
            <person name="Hontelez J."/>
            <person name="Verver J."/>
            <person name="Yang W.-C."/>
            <person name="Schijlen E."/>
            <person name="Repin R."/>
            <person name="Schilthuizen M."/>
            <person name="Schranz E."/>
            <person name="Heidstra R."/>
            <person name="Miyata K."/>
            <person name="Fedorova E."/>
            <person name="Kohlen W."/>
            <person name="Bisseling T."/>
            <person name="Smit S."/>
            <person name="Geurts R."/>
        </authorList>
    </citation>
    <scope>NUCLEOTIDE SEQUENCE [LARGE SCALE GENOMIC DNA]</scope>
    <source>
        <strain evidence="15">cv. WU1-14</strain>
    </source>
</reference>
<comment type="similarity">
    <text evidence="3">Belongs to the pectinesterase family.</text>
</comment>
<feature type="active site" evidence="11">
    <location>
        <position position="221"/>
    </location>
</feature>
<dbReference type="STRING" id="3476.A0A2P5B3Q7"/>
<dbReference type="EC" id="3.1.1.11" evidence="4 12"/>
<evidence type="ECO:0000256" key="3">
    <source>
        <dbReference type="ARBA" id="ARBA00008891"/>
    </source>
</evidence>